<keyword evidence="2" id="KW-1185">Reference proteome</keyword>
<dbReference type="Gene3D" id="3.30.70.2970">
    <property type="entry name" value="Protein of unknown function (DUF541), domain 2"/>
    <property type="match status" value="1"/>
</dbReference>
<accession>A0ABY2V5K7</accession>
<dbReference type="Pfam" id="PF04402">
    <property type="entry name" value="SIMPL"/>
    <property type="match status" value="1"/>
</dbReference>
<comment type="caution">
    <text evidence="1">The sequence shown here is derived from an EMBL/GenBank/DDBJ whole genome shotgun (WGS) entry which is preliminary data.</text>
</comment>
<gene>
    <name evidence="1" type="ORF">FE247_04385</name>
</gene>
<evidence type="ECO:0000313" key="1">
    <source>
        <dbReference type="EMBL" id="TLT00512.1"/>
    </source>
</evidence>
<sequence length="232" mass="26878">MKKKLLKIALFLPILGFSYEMNFNKSFSKNVNSDILVSNVNITVVKQDEKSVNSEIEKFNNFLKNTKYITIENMNYNLTPKYEYVNNKSIFKGYIGDSRFSIKSEDATNINKFLNDLVELKDSLKSNDLKLNISNLSWELSNKLQNKVIDELRLESLIWVENYARELSQKVSKKCEVKNVNINEDYGYITPKNRMLSVSMDSVSTSFINTDISPLNSEQNIKINTNYILDCK</sequence>
<name>A0ABY2V5K7_9BACT</name>
<dbReference type="EMBL" id="VBUC01000007">
    <property type="protein sequence ID" value="TLT00512.1"/>
    <property type="molecule type" value="Genomic_DNA"/>
</dbReference>
<reference evidence="1 2" key="1">
    <citation type="submission" date="2019-05" db="EMBL/GenBank/DDBJ databases">
        <title>Arcobacter cibarius and Arcobacter thereius providing challenges in identification an antibiotic susceptibility and Quinolone resistance.</title>
        <authorList>
            <person name="Busch A."/>
            <person name="Hanel I."/>
            <person name="Hotzel H."/>
            <person name="Tomaso H."/>
        </authorList>
    </citation>
    <scope>NUCLEOTIDE SEQUENCE [LARGE SCALE GENOMIC DNA]</scope>
    <source>
        <strain evidence="1 2">16CS0831-2</strain>
    </source>
</reference>
<evidence type="ECO:0000313" key="2">
    <source>
        <dbReference type="Proteomes" id="UP000305417"/>
    </source>
</evidence>
<dbReference type="RefSeq" id="WP_138108560.1">
    <property type="nucleotide sequence ID" value="NZ_CP043857.1"/>
</dbReference>
<proteinExistence type="predicted"/>
<organism evidence="1 2">
    <name type="scientific">Aliarcobacter cibarius</name>
    <dbReference type="NCBI Taxonomy" id="255507"/>
    <lineage>
        <taxon>Bacteria</taxon>
        <taxon>Pseudomonadati</taxon>
        <taxon>Campylobacterota</taxon>
        <taxon>Epsilonproteobacteria</taxon>
        <taxon>Campylobacterales</taxon>
        <taxon>Arcobacteraceae</taxon>
        <taxon>Aliarcobacter</taxon>
    </lineage>
</organism>
<dbReference type="Proteomes" id="UP000305417">
    <property type="component" value="Unassembled WGS sequence"/>
</dbReference>
<protein>
    <submittedName>
        <fullName evidence="1">DUF541 domain-containing protein</fullName>
    </submittedName>
</protein>
<dbReference type="Gene3D" id="3.30.110.170">
    <property type="entry name" value="Protein of unknown function (DUF541), domain 1"/>
    <property type="match status" value="1"/>
</dbReference>
<dbReference type="InterPro" id="IPR007497">
    <property type="entry name" value="SIMPL/DUF541"/>
</dbReference>